<dbReference type="InterPro" id="IPR013032">
    <property type="entry name" value="EGF-like_CS"/>
</dbReference>
<dbReference type="SUPFAM" id="SSF57196">
    <property type="entry name" value="EGF/Laminin"/>
    <property type="match status" value="2"/>
</dbReference>
<dbReference type="Gene3D" id="2.10.25.10">
    <property type="entry name" value="Laminin"/>
    <property type="match status" value="2"/>
</dbReference>
<keyword evidence="2" id="KW-0732">Signal</keyword>
<dbReference type="InterPro" id="IPR000742">
    <property type="entry name" value="EGF"/>
</dbReference>
<keyword evidence="1 5" id="KW-0245">EGF-like domain</keyword>
<comment type="caution">
    <text evidence="5">Lacks conserved residue(s) required for the propagation of feature annotation.</text>
</comment>
<feature type="domain" description="EGF-like" evidence="6">
    <location>
        <begin position="47"/>
        <end position="91"/>
    </location>
</feature>
<proteinExistence type="predicted"/>
<dbReference type="PROSITE" id="PS00010">
    <property type="entry name" value="ASX_HYDROXYL"/>
    <property type="match status" value="2"/>
</dbReference>
<accession>A0AAV5WBG2</accession>
<dbReference type="SMART" id="SM00179">
    <property type="entry name" value="EGF_CA"/>
    <property type="match status" value="2"/>
</dbReference>
<dbReference type="Pfam" id="PF12661">
    <property type="entry name" value="hEGF"/>
    <property type="match status" value="2"/>
</dbReference>
<name>A0AAV5WBG2_9BILA</name>
<dbReference type="CDD" id="cd00054">
    <property type="entry name" value="EGF_CA"/>
    <property type="match status" value="1"/>
</dbReference>
<dbReference type="InterPro" id="IPR018097">
    <property type="entry name" value="EGF_Ca-bd_CS"/>
</dbReference>
<gene>
    <name evidence="7" type="ORF">PFISCL1PPCAC_19268</name>
</gene>
<evidence type="ECO:0000313" key="7">
    <source>
        <dbReference type="EMBL" id="GMT27970.1"/>
    </source>
</evidence>
<evidence type="ECO:0000256" key="4">
    <source>
        <dbReference type="ARBA" id="ARBA00023157"/>
    </source>
</evidence>
<evidence type="ECO:0000313" key="8">
    <source>
        <dbReference type="Proteomes" id="UP001432322"/>
    </source>
</evidence>
<feature type="disulfide bond" evidence="5">
    <location>
        <begin position="81"/>
        <end position="90"/>
    </location>
</feature>
<protein>
    <recommendedName>
        <fullName evidence="6">EGF-like domain-containing protein</fullName>
    </recommendedName>
</protein>
<sequence>MTYTGIDGKVYPNLCDYFDPGATCTDGYGNYMCNCSEAWKGKMCDEDVDECLNAASLSPPLILCENNGTCINTKGYYKCNCIPGAEGFNCSES</sequence>
<keyword evidence="3" id="KW-0677">Repeat</keyword>
<dbReference type="PROSITE" id="PS50026">
    <property type="entry name" value="EGF_3"/>
    <property type="match status" value="1"/>
</dbReference>
<keyword evidence="8" id="KW-1185">Reference proteome</keyword>
<evidence type="ECO:0000259" key="6">
    <source>
        <dbReference type="PROSITE" id="PS50026"/>
    </source>
</evidence>
<dbReference type="PANTHER" id="PTHR12916">
    <property type="entry name" value="CYTOCHROME C OXIDASE POLYPEPTIDE VIC-2"/>
    <property type="match status" value="1"/>
</dbReference>
<dbReference type="GO" id="GO:0005509">
    <property type="term" value="F:calcium ion binding"/>
    <property type="evidence" value="ECO:0007669"/>
    <property type="project" value="InterPro"/>
</dbReference>
<dbReference type="PANTHER" id="PTHR12916:SF4">
    <property type="entry name" value="UNINFLATABLE, ISOFORM C"/>
    <property type="match status" value="1"/>
</dbReference>
<dbReference type="AlphaFoldDB" id="A0AAV5WBG2"/>
<evidence type="ECO:0000256" key="2">
    <source>
        <dbReference type="ARBA" id="ARBA00022729"/>
    </source>
</evidence>
<evidence type="ECO:0000256" key="3">
    <source>
        <dbReference type="ARBA" id="ARBA00022737"/>
    </source>
</evidence>
<dbReference type="Proteomes" id="UP001432322">
    <property type="component" value="Unassembled WGS sequence"/>
</dbReference>
<comment type="caution">
    <text evidence="7">The sequence shown here is derived from an EMBL/GenBank/DDBJ whole genome shotgun (WGS) entry which is preliminary data.</text>
</comment>
<evidence type="ECO:0000256" key="5">
    <source>
        <dbReference type="PROSITE-ProRule" id="PRU00076"/>
    </source>
</evidence>
<dbReference type="GO" id="GO:0005112">
    <property type="term" value="F:Notch binding"/>
    <property type="evidence" value="ECO:0007669"/>
    <property type="project" value="TreeGrafter"/>
</dbReference>
<dbReference type="PROSITE" id="PS01187">
    <property type="entry name" value="EGF_CA"/>
    <property type="match status" value="1"/>
</dbReference>
<reference evidence="7" key="1">
    <citation type="submission" date="2023-10" db="EMBL/GenBank/DDBJ databases">
        <title>Genome assembly of Pristionchus species.</title>
        <authorList>
            <person name="Yoshida K."/>
            <person name="Sommer R.J."/>
        </authorList>
    </citation>
    <scope>NUCLEOTIDE SEQUENCE</scope>
    <source>
        <strain evidence="7">RS5133</strain>
    </source>
</reference>
<keyword evidence="4 5" id="KW-1015">Disulfide bond</keyword>
<dbReference type="EMBL" id="BTSY01000005">
    <property type="protein sequence ID" value="GMT27970.1"/>
    <property type="molecule type" value="Genomic_DNA"/>
</dbReference>
<dbReference type="PROSITE" id="PS00022">
    <property type="entry name" value="EGF_1"/>
    <property type="match status" value="2"/>
</dbReference>
<dbReference type="GO" id="GO:0007219">
    <property type="term" value="P:Notch signaling pathway"/>
    <property type="evidence" value="ECO:0007669"/>
    <property type="project" value="TreeGrafter"/>
</dbReference>
<feature type="non-terminal residue" evidence="7">
    <location>
        <position position="93"/>
    </location>
</feature>
<dbReference type="InterPro" id="IPR000152">
    <property type="entry name" value="EGF-type_Asp/Asn_hydroxyl_site"/>
</dbReference>
<evidence type="ECO:0000256" key="1">
    <source>
        <dbReference type="ARBA" id="ARBA00022536"/>
    </source>
</evidence>
<dbReference type="InterPro" id="IPR001881">
    <property type="entry name" value="EGF-like_Ca-bd_dom"/>
</dbReference>
<organism evidence="7 8">
    <name type="scientific">Pristionchus fissidentatus</name>
    <dbReference type="NCBI Taxonomy" id="1538716"/>
    <lineage>
        <taxon>Eukaryota</taxon>
        <taxon>Metazoa</taxon>
        <taxon>Ecdysozoa</taxon>
        <taxon>Nematoda</taxon>
        <taxon>Chromadorea</taxon>
        <taxon>Rhabditida</taxon>
        <taxon>Rhabditina</taxon>
        <taxon>Diplogasteromorpha</taxon>
        <taxon>Diplogasteroidea</taxon>
        <taxon>Neodiplogasteridae</taxon>
        <taxon>Pristionchus</taxon>
    </lineage>
</organism>